<dbReference type="InterPro" id="IPR011706">
    <property type="entry name" value="Cu-oxidase_C"/>
</dbReference>
<evidence type="ECO:0000256" key="7">
    <source>
        <dbReference type="ARBA" id="ARBA00022729"/>
    </source>
</evidence>
<evidence type="ECO:0000256" key="16">
    <source>
        <dbReference type="ARBA" id="ARBA00037814"/>
    </source>
</evidence>
<dbReference type="PANTHER" id="PTHR11709:SF361">
    <property type="entry name" value="IRON TRANSPORT MULTICOPPER OXIDASE FET3"/>
    <property type="match status" value="1"/>
</dbReference>
<dbReference type="InterPro" id="IPR011707">
    <property type="entry name" value="Cu-oxidase-like_N"/>
</dbReference>
<keyword evidence="11" id="KW-0408">Iron</keyword>
<keyword evidence="9 17" id="KW-1133">Transmembrane helix</keyword>
<sequence>MALSLSNFLYAGVLLLPFGLIAQAATVNYDWNITWVTANPDGVFARPTIGINGQWPLPLLNITKGDQVVVNVNNQLGNQSTSIHFHGIFQNGTTEMDGPVGVSQCSIPPGSSFTYNFTINQPGTYWYHSHNAGQYPDGLRGPLVVQDPDNPYNGQYDEEVVVTMSDWYHDQMPGLIASFISVTNPTGAEPVPDGALFNDTQNLTVAVQPGKTYLFHFINVAAFAAQYLWFEDHIMRIVEVDGVYTEPADAQMVYIAAAQRMSMLITMKNDTGSNFAFVGSMDQDLFDTVPPTLNPNVTGWLVYNEQAENPTPALLDDFTPFDDFTLVPQDGLPLYDNVDYSITLHLEMNNLGDGANYAFMNDITYVSPKVPTLYSALSTSELATNPTVYGSNTNSFVLNHLDVIEIVLNNDDPGKHPFHLHGHNFQAVWRSDDDAGFYDPTASNVTFPAKPMRRDTFVVHPNGNIVIRFRADNPGVWLYHCHIEWHVDSGLMATMVEAPLVLQETLKIPDNHYQVCRDQNALTQGNAAGNTVDLLDLKGQNLPPAPLPDGFTARGIVALTFSVISALLGIAAIAWYVYGAAPLGSSEMAAVQRRVAEAESSEKE</sequence>
<keyword evidence="8" id="KW-0677">Repeat</keyword>
<dbReference type="SUPFAM" id="SSF49503">
    <property type="entry name" value="Cupredoxins"/>
    <property type="match status" value="3"/>
</dbReference>
<evidence type="ECO:0000256" key="10">
    <source>
        <dbReference type="ARBA" id="ARBA00023002"/>
    </source>
</evidence>
<feature type="domain" description="Plastocyanin-like" evidence="20">
    <location>
        <begin position="365"/>
        <end position="499"/>
    </location>
</feature>
<dbReference type="GO" id="GO:0005507">
    <property type="term" value="F:copper ion binding"/>
    <property type="evidence" value="ECO:0007669"/>
    <property type="project" value="InterPro"/>
</dbReference>
<dbReference type="FunFam" id="2.60.40.420:FF:000025">
    <property type="entry name" value="FET5p Multicopper oxidase"/>
    <property type="match status" value="1"/>
</dbReference>
<evidence type="ECO:0000256" key="13">
    <source>
        <dbReference type="ARBA" id="ARBA00023065"/>
    </source>
</evidence>
<evidence type="ECO:0000256" key="5">
    <source>
        <dbReference type="ARBA" id="ARBA00022692"/>
    </source>
</evidence>
<evidence type="ECO:0000256" key="2">
    <source>
        <dbReference type="ARBA" id="ARBA00022448"/>
    </source>
</evidence>
<evidence type="ECO:0000256" key="12">
    <source>
        <dbReference type="ARBA" id="ARBA00023008"/>
    </source>
</evidence>
<evidence type="ECO:0000259" key="20">
    <source>
        <dbReference type="Pfam" id="PF07731"/>
    </source>
</evidence>
<dbReference type="CDD" id="cd13877">
    <property type="entry name" value="CuRO_2_Fet3p_like"/>
    <property type="match status" value="1"/>
</dbReference>
<dbReference type="PROSITE" id="PS00080">
    <property type="entry name" value="MULTICOPPER_OXIDASE2"/>
    <property type="match status" value="1"/>
</dbReference>
<evidence type="ECO:0000256" key="9">
    <source>
        <dbReference type="ARBA" id="ARBA00022989"/>
    </source>
</evidence>
<evidence type="ECO:0000259" key="19">
    <source>
        <dbReference type="Pfam" id="PF00394"/>
    </source>
</evidence>
<keyword evidence="2" id="KW-0813">Transport</keyword>
<evidence type="ECO:0000256" key="14">
    <source>
        <dbReference type="ARBA" id="ARBA00023136"/>
    </source>
</evidence>
<keyword evidence="5 17" id="KW-0812">Transmembrane</keyword>
<keyword evidence="23" id="KW-1185">Reference proteome</keyword>
<evidence type="ECO:0000259" key="21">
    <source>
        <dbReference type="Pfam" id="PF07732"/>
    </source>
</evidence>
<keyword evidence="12" id="KW-0186">Copper</keyword>
<dbReference type="Gene3D" id="2.60.40.420">
    <property type="entry name" value="Cupredoxins - blue copper proteins"/>
    <property type="match status" value="3"/>
</dbReference>
<dbReference type="Pfam" id="PF07731">
    <property type="entry name" value="Cu-oxidase_2"/>
    <property type="match status" value="1"/>
</dbReference>
<feature type="domain" description="Plastocyanin-like" evidence="21">
    <location>
        <begin position="33"/>
        <end position="149"/>
    </location>
</feature>
<keyword evidence="4" id="KW-0410">Iron transport</keyword>
<comment type="subcellular location">
    <subcellularLocation>
        <location evidence="16">Cell membrane</location>
        <topology evidence="16">Single-pass type I membrane protein</topology>
        <orientation evidence="16">Extracellular side</orientation>
    </subcellularLocation>
</comment>
<evidence type="ECO:0000313" key="23">
    <source>
        <dbReference type="Proteomes" id="UP000800092"/>
    </source>
</evidence>
<feature type="transmembrane region" description="Helical" evidence="17">
    <location>
        <begin position="556"/>
        <end position="578"/>
    </location>
</feature>
<dbReference type="InterPro" id="IPR008972">
    <property type="entry name" value="Cupredoxin"/>
</dbReference>
<dbReference type="FunFam" id="2.60.40.420:FF:000022">
    <property type="entry name" value="FET5p Multicopper oxidase"/>
    <property type="match status" value="1"/>
</dbReference>
<dbReference type="OrthoDB" id="2121828at2759"/>
<dbReference type="GO" id="GO:0010106">
    <property type="term" value="P:cellular response to iron ion starvation"/>
    <property type="evidence" value="ECO:0007669"/>
    <property type="project" value="TreeGrafter"/>
</dbReference>
<feature type="chain" id="PRO_5025526863" evidence="18">
    <location>
        <begin position="25"/>
        <end position="604"/>
    </location>
</feature>
<dbReference type="PROSITE" id="PS00079">
    <property type="entry name" value="MULTICOPPER_OXIDASE1"/>
    <property type="match status" value="2"/>
</dbReference>
<evidence type="ECO:0000256" key="4">
    <source>
        <dbReference type="ARBA" id="ARBA00022496"/>
    </source>
</evidence>
<accession>A0A6A6GWE5</accession>
<evidence type="ECO:0000256" key="15">
    <source>
        <dbReference type="ARBA" id="ARBA00023180"/>
    </source>
</evidence>
<dbReference type="GO" id="GO:0033573">
    <property type="term" value="C:high-affinity iron permease complex"/>
    <property type="evidence" value="ECO:0007669"/>
    <property type="project" value="TreeGrafter"/>
</dbReference>
<dbReference type="Pfam" id="PF07732">
    <property type="entry name" value="Cu-oxidase_3"/>
    <property type="match status" value="1"/>
</dbReference>
<dbReference type="EMBL" id="ML991848">
    <property type="protein sequence ID" value="KAF2230045.1"/>
    <property type="molecule type" value="Genomic_DNA"/>
</dbReference>
<evidence type="ECO:0000313" key="22">
    <source>
        <dbReference type="EMBL" id="KAF2230045.1"/>
    </source>
</evidence>
<dbReference type="CDD" id="cd13899">
    <property type="entry name" value="CuRO_3_Fet3p"/>
    <property type="match status" value="1"/>
</dbReference>
<protein>
    <submittedName>
        <fullName evidence="22">Multicopper oxidase</fullName>
    </submittedName>
</protein>
<dbReference type="InterPro" id="IPR045087">
    <property type="entry name" value="Cu-oxidase_fam"/>
</dbReference>
<dbReference type="PANTHER" id="PTHR11709">
    <property type="entry name" value="MULTI-COPPER OXIDASE"/>
    <property type="match status" value="1"/>
</dbReference>
<dbReference type="AlphaFoldDB" id="A0A6A6GWE5"/>
<organism evidence="22 23">
    <name type="scientific">Viridothelium virens</name>
    <name type="common">Speckled blister lichen</name>
    <name type="synonym">Trypethelium virens</name>
    <dbReference type="NCBI Taxonomy" id="1048519"/>
    <lineage>
        <taxon>Eukaryota</taxon>
        <taxon>Fungi</taxon>
        <taxon>Dikarya</taxon>
        <taxon>Ascomycota</taxon>
        <taxon>Pezizomycotina</taxon>
        <taxon>Dothideomycetes</taxon>
        <taxon>Dothideomycetes incertae sedis</taxon>
        <taxon>Trypetheliales</taxon>
        <taxon>Trypetheliaceae</taxon>
        <taxon>Viridothelium</taxon>
    </lineage>
</organism>
<keyword evidence="13" id="KW-0406">Ion transport</keyword>
<keyword evidence="10" id="KW-0560">Oxidoreductase</keyword>
<keyword evidence="14 17" id="KW-0472">Membrane</keyword>
<keyword evidence="15" id="KW-0325">Glycoprotein</keyword>
<dbReference type="GO" id="GO:0004322">
    <property type="term" value="F:ferroxidase activity"/>
    <property type="evidence" value="ECO:0007669"/>
    <property type="project" value="TreeGrafter"/>
</dbReference>
<dbReference type="GO" id="GO:0033215">
    <property type="term" value="P:reductive iron assimilation"/>
    <property type="evidence" value="ECO:0007669"/>
    <property type="project" value="TreeGrafter"/>
</dbReference>
<evidence type="ECO:0000256" key="8">
    <source>
        <dbReference type="ARBA" id="ARBA00022737"/>
    </source>
</evidence>
<dbReference type="InterPro" id="IPR033138">
    <property type="entry name" value="Cu_oxidase_CS"/>
</dbReference>
<feature type="domain" description="Plastocyanin-like" evidence="19">
    <location>
        <begin position="158"/>
        <end position="305"/>
    </location>
</feature>
<evidence type="ECO:0000256" key="3">
    <source>
        <dbReference type="ARBA" id="ARBA00022475"/>
    </source>
</evidence>
<comment type="similarity">
    <text evidence="1">Belongs to the multicopper oxidase family.</text>
</comment>
<keyword evidence="6" id="KW-0479">Metal-binding</keyword>
<gene>
    <name evidence="22" type="ORF">EV356DRAFT_454623</name>
</gene>
<reference evidence="22" key="1">
    <citation type="journal article" date="2020" name="Stud. Mycol.">
        <title>101 Dothideomycetes genomes: a test case for predicting lifestyles and emergence of pathogens.</title>
        <authorList>
            <person name="Haridas S."/>
            <person name="Albert R."/>
            <person name="Binder M."/>
            <person name="Bloem J."/>
            <person name="Labutti K."/>
            <person name="Salamov A."/>
            <person name="Andreopoulos B."/>
            <person name="Baker S."/>
            <person name="Barry K."/>
            <person name="Bills G."/>
            <person name="Bluhm B."/>
            <person name="Cannon C."/>
            <person name="Castanera R."/>
            <person name="Culley D."/>
            <person name="Daum C."/>
            <person name="Ezra D."/>
            <person name="Gonzalez J."/>
            <person name="Henrissat B."/>
            <person name="Kuo A."/>
            <person name="Liang C."/>
            <person name="Lipzen A."/>
            <person name="Lutzoni F."/>
            <person name="Magnuson J."/>
            <person name="Mondo S."/>
            <person name="Nolan M."/>
            <person name="Ohm R."/>
            <person name="Pangilinan J."/>
            <person name="Park H.-J."/>
            <person name="Ramirez L."/>
            <person name="Alfaro M."/>
            <person name="Sun H."/>
            <person name="Tritt A."/>
            <person name="Yoshinaga Y."/>
            <person name="Zwiers L.-H."/>
            <person name="Turgeon B."/>
            <person name="Goodwin S."/>
            <person name="Spatafora J."/>
            <person name="Crous P."/>
            <person name="Grigoriev I."/>
        </authorList>
    </citation>
    <scope>NUCLEOTIDE SEQUENCE</scope>
    <source>
        <strain evidence="22">Tuck. ex Michener</strain>
    </source>
</reference>
<dbReference type="Pfam" id="PF00394">
    <property type="entry name" value="Cu-oxidase"/>
    <property type="match status" value="1"/>
</dbReference>
<dbReference type="FunFam" id="2.60.40.420:FF:000024">
    <property type="entry name" value="FET5p Multicopper oxidase"/>
    <property type="match status" value="1"/>
</dbReference>
<evidence type="ECO:0000256" key="17">
    <source>
        <dbReference type="SAM" id="Phobius"/>
    </source>
</evidence>
<evidence type="ECO:0000256" key="18">
    <source>
        <dbReference type="SAM" id="SignalP"/>
    </source>
</evidence>
<feature type="signal peptide" evidence="18">
    <location>
        <begin position="1"/>
        <end position="24"/>
    </location>
</feature>
<evidence type="ECO:0000256" key="11">
    <source>
        <dbReference type="ARBA" id="ARBA00023004"/>
    </source>
</evidence>
<dbReference type="InterPro" id="IPR002355">
    <property type="entry name" value="Cu_oxidase_Cu_BS"/>
</dbReference>
<evidence type="ECO:0000256" key="6">
    <source>
        <dbReference type="ARBA" id="ARBA00022723"/>
    </source>
</evidence>
<keyword evidence="7 18" id="KW-0732">Signal</keyword>
<dbReference type="CDD" id="cd13851">
    <property type="entry name" value="CuRO_1_Fet3p"/>
    <property type="match status" value="1"/>
</dbReference>
<proteinExistence type="inferred from homology"/>
<dbReference type="InterPro" id="IPR044130">
    <property type="entry name" value="CuRO_2_Fet3-like"/>
</dbReference>
<evidence type="ECO:0000256" key="1">
    <source>
        <dbReference type="ARBA" id="ARBA00010609"/>
    </source>
</evidence>
<name>A0A6A6GWE5_VIRVR</name>
<keyword evidence="3" id="KW-1003">Cell membrane</keyword>
<dbReference type="InterPro" id="IPR001117">
    <property type="entry name" value="Cu-oxidase_2nd"/>
</dbReference>
<dbReference type="Proteomes" id="UP000800092">
    <property type="component" value="Unassembled WGS sequence"/>
</dbReference>